<gene>
    <name evidence="1" type="ORF">DVH24_024144</name>
</gene>
<accession>A0A498JFZ7</accession>
<sequence length="78" mass="8313">MLLRAELPKAQRGHPPPLRFLGDDAPVKNISSSALAGIERGLLEMGLRPDNFSLVQVLSVCGRLGDIGSGEWIDGCVT</sequence>
<protein>
    <submittedName>
        <fullName evidence="1">Uncharacterized protein</fullName>
    </submittedName>
</protein>
<proteinExistence type="predicted"/>
<dbReference type="EMBL" id="RDQH01000333">
    <property type="protein sequence ID" value="RXH94460.1"/>
    <property type="molecule type" value="Genomic_DNA"/>
</dbReference>
<dbReference type="Proteomes" id="UP000290289">
    <property type="component" value="Chromosome 7"/>
</dbReference>
<dbReference type="AlphaFoldDB" id="A0A498JFZ7"/>
<reference evidence="1 2" key="1">
    <citation type="submission" date="2018-10" db="EMBL/GenBank/DDBJ databases">
        <title>A high-quality apple genome assembly.</title>
        <authorList>
            <person name="Hu J."/>
        </authorList>
    </citation>
    <scope>NUCLEOTIDE SEQUENCE [LARGE SCALE GENOMIC DNA]</scope>
    <source>
        <strain evidence="2">cv. HFTH1</strain>
        <tissue evidence="1">Young leaf</tissue>
    </source>
</reference>
<evidence type="ECO:0000313" key="2">
    <source>
        <dbReference type="Proteomes" id="UP000290289"/>
    </source>
</evidence>
<organism evidence="1 2">
    <name type="scientific">Malus domestica</name>
    <name type="common">Apple</name>
    <name type="synonym">Pyrus malus</name>
    <dbReference type="NCBI Taxonomy" id="3750"/>
    <lineage>
        <taxon>Eukaryota</taxon>
        <taxon>Viridiplantae</taxon>
        <taxon>Streptophyta</taxon>
        <taxon>Embryophyta</taxon>
        <taxon>Tracheophyta</taxon>
        <taxon>Spermatophyta</taxon>
        <taxon>Magnoliopsida</taxon>
        <taxon>eudicotyledons</taxon>
        <taxon>Gunneridae</taxon>
        <taxon>Pentapetalae</taxon>
        <taxon>rosids</taxon>
        <taxon>fabids</taxon>
        <taxon>Rosales</taxon>
        <taxon>Rosaceae</taxon>
        <taxon>Amygdaloideae</taxon>
        <taxon>Maleae</taxon>
        <taxon>Malus</taxon>
    </lineage>
</organism>
<name>A0A498JFZ7_MALDO</name>
<comment type="caution">
    <text evidence="1">The sequence shown here is derived from an EMBL/GenBank/DDBJ whole genome shotgun (WGS) entry which is preliminary data.</text>
</comment>
<evidence type="ECO:0000313" key="1">
    <source>
        <dbReference type="EMBL" id="RXH94460.1"/>
    </source>
</evidence>
<keyword evidence="2" id="KW-1185">Reference proteome</keyword>